<keyword evidence="3 12" id="KW-1134">Transmembrane beta strand</keyword>
<dbReference type="Gene3D" id="2.40.170.20">
    <property type="entry name" value="TonB-dependent receptor, beta-barrel domain"/>
    <property type="match status" value="1"/>
</dbReference>
<comment type="subcellular location">
    <subcellularLocation>
        <location evidence="1 12">Cell outer membrane</location>
        <topology evidence="1 12">Multi-pass membrane protein</topology>
    </subcellularLocation>
</comment>
<evidence type="ECO:0000256" key="5">
    <source>
        <dbReference type="ARBA" id="ARBA00022692"/>
    </source>
</evidence>
<sequence>MSALLLSGAAFLAVPAFAQNAAAGGENAATGEEGLTEILVTAQRREERLQDVPVAITAANSEALAVARIENIANISNISPSIEFRASNISSSSANVVIRGLGTTGNSRTFEGAVGIFIDGVYRTRAASALQNFLDIDSLQVLRGPQGTLFGKNTSAGAVLVSSTAPDIGELTGNYELGYGSYNALDVKGAVNVPLGDVAALRVAALYTEDDGFVRDPNSGRRYNSLNAQAYKAQLLIEPSDDFSMRVIGDYSKTTGDCCYATVDYIDGPTQPLVDGLTLARGMKLPSKRLKDRQQVLSANSRQRIEDYGGTLLVDIGIGSGTLKSVTALREFNLAQIGADADFSGADIFELDETFKSQFFSQELTFNGEVEALNADYVFGLFYSDERLDMTRDLSWGTQGQTYMDALFGALNAPPGTAYAAPGQWAGERMRGNATSYAAFAHLNADISDKVSLIAGLRYSIEKKEGAFRNSFYRPQLNDAFRLLGVQPGPSYDVSTTDRALSGTAGVQFRPTDGAMIYLTYNRGFKAGGVNIDSNGGGTRLNNPAEFPGAVVLDPRFKPETVNAIELGAKLDYLDRRARTNIAFFYNDISDLQVAQFVGLQFTVLNAKSAETYGAEIESLFEITPGLTLGVDGIWLPRARYGTDPNLAAALSGQRFRYASKFAGNVSLSLDQPVTNDLGVTGRVQYQYSSSQFINTASSARRGGAGTMNANLGLKSEGGGWQIEGWIQNAFDKAYPTLSFNTPIQTGDENAYLSAPRTYGVTLRGSF</sequence>
<keyword evidence="2 12" id="KW-0813">Transport</keyword>
<dbReference type="Proteomes" id="UP000197097">
    <property type="component" value="Unassembled WGS sequence"/>
</dbReference>
<dbReference type="PANTHER" id="PTHR32552:SF81">
    <property type="entry name" value="TONB-DEPENDENT OUTER MEMBRANE RECEPTOR"/>
    <property type="match status" value="1"/>
</dbReference>
<keyword evidence="7" id="KW-0408">Iron</keyword>
<accession>A0A2D0ANA1</accession>
<name>A0A2D0ANA1_9SPHN</name>
<evidence type="ECO:0000256" key="12">
    <source>
        <dbReference type="PROSITE-ProRule" id="PRU01360"/>
    </source>
</evidence>
<evidence type="ECO:0000256" key="9">
    <source>
        <dbReference type="ARBA" id="ARBA00023077"/>
    </source>
</evidence>
<dbReference type="InterPro" id="IPR012910">
    <property type="entry name" value="Plug_dom"/>
</dbReference>
<dbReference type="PANTHER" id="PTHR32552">
    <property type="entry name" value="FERRICHROME IRON RECEPTOR-RELATED"/>
    <property type="match status" value="1"/>
</dbReference>
<keyword evidence="9 14" id="KW-0798">TonB box</keyword>
<evidence type="ECO:0000313" key="18">
    <source>
        <dbReference type="EMBL" id="OWQ95095.1"/>
    </source>
</evidence>
<evidence type="ECO:0000256" key="6">
    <source>
        <dbReference type="ARBA" id="ARBA00022729"/>
    </source>
</evidence>
<dbReference type="SUPFAM" id="SSF56935">
    <property type="entry name" value="Porins"/>
    <property type="match status" value="1"/>
</dbReference>
<feature type="short sequence motif" description="TonB C-terminal box" evidence="13">
    <location>
        <begin position="750"/>
        <end position="767"/>
    </location>
</feature>
<dbReference type="InterPro" id="IPR036942">
    <property type="entry name" value="Beta-barrel_TonB_sf"/>
</dbReference>
<dbReference type="Pfam" id="PF07715">
    <property type="entry name" value="Plug"/>
    <property type="match status" value="1"/>
</dbReference>
<evidence type="ECO:0000256" key="10">
    <source>
        <dbReference type="ARBA" id="ARBA00023136"/>
    </source>
</evidence>
<evidence type="ECO:0000256" key="3">
    <source>
        <dbReference type="ARBA" id="ARBA00022452"/>
    </source>
</evidence>
<evidence type="ECO:0000256" key="15">
    <source>
        <dbReference type="SAM" id="SignalP"/>
    </source>
</evidence>
<evidence type="ECO:0000256" key="11">
    <source>
        <dbReference type="ARBA" id="ARBA00023237"/>
    </source>
</evidence>
<proteinExistence type="inferred from homology"/>
<dbReference type="AlphaFoldDB" id="A0A2D0ANA1"/>
<dbReference type="InterPro" id="IPR010917">
    <property type="entry name" value="TonB_rcpt_CS"/>
</dbReference>
<evidence type="ECO:0000256" key="14">
    <source>
        <dbReference type="RuleBase" id="RU003357"/>
    </source>
</evidence>
<evidence type="ECO:0000256" key="2">
    <source>
        <dbReference type="ARBA" id="ARBA00022448"/>
    </source>
</evidence>
<keyword evidence="11 12" id="KW-0998">Cell outer membrane</keyword>
<evidence type="ECO:0000259" key="16">
    <source>
        <dbReference type="Pfam" id="PF00593"/>
    </source>
</evidence>
<evidence type="ECO:0000256" key="13">
    <source>
        <dbReference type="PROSITE-ProRule" id="PRU10144"/>
    </source>
</evidence>
<dbReference type="OrthoDB" id="9760333at2"/>
<keyword evidence="18" id="KW-0675">Receptor</keyword>
<evidence type="ECO:0000256" key="8">
    <source>
        <dbReference type="ARBA" id="ARBA00023065"/>
    </source>
</evidence>
<evidence type="ECO:0000256" key="7">
    <source>
        <dbReference type="ARBA" id="ARBA00023004"/>
    </source>
</evidence>
<comment type="similarity">
    <text evidence="12 14">Belongs to the TonB-dependent receptor family.</text>
</comment>
<dbReference type="PROSITE" id="PS52016">
    <property type="entry name" value="TONB_DEPENDENT_REC_3"/>
    <property type="match status" value="1"/>
</dbReference>
<dbReference type="EMBL" id="NISJ01000008">
    <property type="protein sequence ID" value="OWQ95095.1"/>
    <property type="molecule type" value="Genomic_DNA"/>
</dbReference>
<gene>
    <name evidence="18" type="ORF">CDQ91_14330</name>
</gene>
<keyword evidence="4" id="KW-0410">Iron transport</keyword>
<organism evidence="18 19">
    <name type="scientific">Sphingopyxis witflariensis</name>
    <dbReference type="NCBI Taxonomy" id="173675"/>
    <lineage>
        <taxon>Bacteria</taxon>
        <taxon>Pseudomonadati</taxon>
        <taxon>Pseudomonadota</taxon>
        <taxon>Alphaproteobacteria</taxon>
        <taxon>Sphingomonadales</taxon>
        <taxon>Sphingomonadaceae</taxon>
        <taxon>Sphingopyxis</taxon>
    </lineage>
</organism>
<evidence type="ECO:0000259" key="17">
    <source>
        <dbReference type="Pfam" id="PF07715"/>
    </source>
</evidence>
<dbReference type="InterPro" id="IPR039426">
    <property type="entry name" value="TonB-dep_rcpt-like"/>
</dbReference>
<evidence type="ECO:0000313" key="19">
    <source>
        <dbReference type="Proteomes" id="UP000197097"/>
    </source>
</evidence>
<dbReference type="PROSITE" id="PS01156">
    <property type="entry name" value="TONB_DEPENDENT_REC_2"/>
    <property type="match status" value="1"/>
</dbReference>
<comment type="caution">
    <text evidence="18">The sequence shown here is derived from an EMBL/GenBank/DDBJ whole genome shotgun (WGS) entry which is preliminary data.</text>
</comment>
<feature type="domain" description="TonB-dependent receptor-like beta-barrel" evidence="16">
    <location>
        <begin position="330"/>
        <end position="729"/>
    </location>
</feature>
<reference evidence="18 19" key="1">
    <citation type="journal article" date="2002" name="Int. J. Syst. Evol. Microbiol.">
        <title>Sphingopyxis witflariensis sp. nov., isolated from activated sludge.</title>
        <authorList>
            <person name="Kampfer P."/>
            <person name="Witzenberger R."/>
            <person name="Denner E.B."/>
            <person name="Busse H.J."/>
            <person name="Neef A."/>
        </authorList>
    </citation>
    <scope>NUCLEOTIDE SEQUENCE [LARGE SCALE GENOMIC DNA]</scope>
    <source>
        <strain evidence="18 19">DSM 14551</strain>
    </source>
</reference>
<dbReference type="Pfam" id="PF00593">
    <property type="entry name" value="TonB_dep_Rec_b-barrel"/>
    <property type="match status" value="1"/>
</dbReference>
<evidence type="ECO:0000256" key="1">
    <source>
        <dbReference type="ARBA" id="ARBA00004571"/>
    </source>
</evidence>
<feature type="domain" description="TonB-dependent receptor plug" evidence="17">
    <location>
        <begin position="49"/>
        <end position="158"/>
    </location>
</feature>
<protein>
    <submittedName>
        <fullName evidence="18">TonB-dependent receptor</fullName>
    </submittedName>
</protein>
<keyword evidence="6 15" id="KW-0732">Signal</keyword>
<keyword evidence="10 12" id="KW-0472">Membrane</keyword>
<evidence type="ECO:0000256" key="4">
    <source>
        <dbReference type="ARBA" id="ARBA00022496"/>
    </source>
</evidence>
<keyword evidence="5 12" id="KW-0812">Transmembrane</keyword>
<feature type="signal peptide" evidence="15">
    <location>
        <begin position="1"/>
        <end position="18"/>
    </location>
</feature>
<keyword evidence="8" id="KW-0406">Ion transport</keyword>
<dbReference type="GO" id="GO:0009279">
    <property type="term" value="C:cell outer membrane"/>
    <property type="evidence" value="ECO:0007669"/>
    <property type="project" value="UniProtKB-SubCell"/>
</dbReference>
<feature type="chain" id="PRO_5012745264" evidence="15">
    <location>
        <begin position="19"/>
        <end position="767"/>
    </location>
</feature>
<dbReference type="InterPro" id="IPR000531">
    <property type="entry name" value="Beta-barrel_TonB"/>
</dbReference>
<keyword evidence="19" id="KW-1185">Reference proteome</keyword>
<dbReference type="GO" id="GO:0006826">
    <property type="term" value="P:iron ion transport"/>
    <property type="evidence" value="ECO:0007669"/>
    <property type="project" value="UniProtKB-KW"/>
</dbReference>